<evidence type="ECO:0000256" key="3">
    <source>
        <dbReference type="ARBA" id="ARBA00022723"/>
    </source>
</evidence>
<dbReference type="FunFam" id="2.60.120.1040:FF:000003">
    <property type="entry name" value="Zinc finger protein zpr1"/>
    <property type="match status" value="1"/>
</dbReference>
<comment type="function">
    <text evidence="8">Acts as a protein folding chaperone for elongation factor 1-alpha.</text>
</comment>
<dbReference type="InterPro" id="IPR004457">
    <property type="entry name" value="Znf_ZPR1"/>
</dbReference>
<keyword evidence="12" id="KW-1185">Reference proteome</keyword>
<dbReference type="Gene3D" id="2.60.120.1040">
    <property type="entry name" value="ZPR1, A/B domain"/>
    <property type="match status" value="2"/>
</dbReference>
<keyword evidence="3" id="KW-0479">Metal-binding</keyword>
<dbReference type="SMART" id="SM00709">
    <property type="entry name" value="Zpr1"/>
    <property type="match status" value="2"/>
</dbReference>
<name>A0A9P4NRW6_9PEZI</name>
<keyword evidence="4" id="KW-0677">Repeat</keyword>
<dbReference type="NCBIfam" id="TIGR00310">
    <property type="entry name" value="ZPR1_znf"/>
    <property type="match status" value="2"/>
</dbReference>
<evidence type="ECO:0000256" key="9">
    <source>
        <dbReference type="SAM" id="MobiDB-lite"/>
    </source>
</evidence>
<dbReference type="FunFam" id="2.60.120.1040:FF:000001">
    <property type="entry name" value="Zinc finger protein ZPR1"/>
    <property type="match status" value="1"/>
</dbReference>
<accession>A0A9P4NRW6</accession>
<feature type="domain" description="Zinc finger ZPR1-type" evidence="10">
    <location>
        <begin position="41"/>
        <end position="198"/>
    </location>
</feature>
<dbReference type="Gene3D" id="2.20.25.420">
    <property type="entry name" value="ZPR1, zinc finger domain"/>
    <property type="match status" value="2"/>
</dbReference>
<organism evidence="11 12">
    <name type="scientific">Tothia fuscella</name>
    <dbReference type="NCBI Taxonomy" id="1048955"/>
    <lineage>
        <taxon>Eukaryota</taxon>
        <taxon>Fungi</taxon>
        <taxon>Dikarya</taxon>
        <taxon>Ascomycota</taxon>
        <taxon>Pezizomycotina</taxon>
        <taxon>Dothideomycetes</taxon>
        <taxon>Pleosporomycetidae</taxon>
        <taxon>Venturiales</taxon>
        <taxon>Cylindrosympodiaceae</taxon>
        <taxon>Tothia</taxon>
    </lineage>
</organism>
<dbReference type="Proteomes" id="UP000800235">
    <property type="component" value="Unassembled WGS sequence"/>
</dbReference>
<feature type="domain" description="Zinc finger ZPR1-type" evidence="10">
    <location>
        <begin position="292"/>
        <end position="456"/>
    </location>
</feature>
<dbReference type="Pfam" id="PF03367">
    <property type="entry name" value="Zn_ribbon_ZPR1"/>
    <property type="match status" value="2"/>
</dbReference>
<proteinExistence type="inferred from homology"/>
<comment type="caution">
    <text evidence="11">The sequence shown here is derived from an EMBL/GenBank/DDBJ whole genome shotgun (WGS) entry which is preliminary data.</text>
</comment>
<dbReference type="InterPro" id="IPR042452">
    <property type="entry name" value="ZPR1_Znf1/2"/>
</dbReference>
<evidence type="ECO:0000256" key="4">
    <source>
        <dbReference type="ARBA" id="ARBA00022737"/>
    </source>
</evidence>
<protein>
    <submittedName>
        <fullName evidence="11">Zinc finger protein-like protein zpr1</fullName>
    </submittedName>
</protein>
<dbReference type="InterPro" id="IPR042451">
    <property type="entry name" value="ZPR1_A/B_dom"/>
</dbReference>
<dbReference type="InterPro" id="IPR040141">
    <property type="entry name" value="ZPR1"/>
</dbReference>
<dbReference type="EMBL" id="MU007038">
    <property type="protein sequence ID" value="KAF2430576.1"/>
    <property type="molecule type" value="Genomic_DNA"/>
</dbReference>
<dbReference type="OrthoDB" id="308464at2759"/>
<dbReference type="FunFam" id="2.20.25.420:FF:000002">
    <property type="entry name" value="Zinc finger protein ZPR1"/>
    <property type="match status" value="1"/>
</dbReference>
<dbReference type="GO" id="GO:0005634">
    <property type="term" value="C:nucleus"/>
    <property type="evidence" value="ECO:0007669"/>
    <property type="project" value="UniProtKB-SubCell"/>
</dbReference>
<evidence type="ECO:0000256" key="1">
    <source>
        <dbReference type="ARBA" id="ARBA00004123"/>
    </source>
</evidence>
<feature type="compositionally biased region" description="Basic and acidic residues" evidence="9">
    <location>
        <begin position="486"/>
        <end position="513"/>
    </location>
</feature>
<evidence type="ECO:0000256" key="6">
    <source>
        <dbReference type="ARBA" id="ARBA00022833"/>
    </source>
</evidence>
<dbReference type="Pfam" id="PF22794">
    <property type="entry name" value="jr-ZPR1"/>
    <property type="match status" value="2"/>
</dbReference>
<feature type="region of interest" description="Disordered" evidence="9">
    <location>
        <begin position="227"/>
        <end position="249"/>
    </location>
</feature>
<evidence type="ECO:0000313" key="12">
    <source>
        <dbReference type="Proteomes" id="UP000800235"/>
    </source>
</evidence>
<comment type="subcellular location">
    <subcellularLocation>
        <location evidence="1">Nucleus</location>
    </subcellularLocation>
</comment>
<comment type="similarity">
    <text evidence="2">Belongs to the ZPR1 family.</text>
</comment>
<gene>
    <name evidence="11" type="ORF">EJ08DRAFT_660770</name>
</gene>
<keyword evidence="6" id="KW-0862">Zinc</keyword>
<feature type="region of interest" description="Disordered" evidence="9">
    <location>
        <begin position="485"/>
        <end position="513"/>
    </location>
</feature>
<dbReference type="InterPro" id="IPR056180">
    <property type="entry name" value="ZPR1_jr_dom"/>
</dbReference>
<evidence type="ECO:0000259" key="10">
    <source>
        <dbReference type="SMART" id="SM00709"/>
    </source>
</evidence>
<dbReference type="FunFam" id="2.20.25.420:FF:000001">
    <property type="entry name" value="Zinc finger protein ZPR1"/>
    <property type="match status" value="1"/>
</dbReference>
<evidence type="ECO:0000256" key="7">
    <source>
        <dbReference type="ARBA" id="ARBA00023242"/>
    </source>
</evidence>
<evidence type="ECO:0000256" key="5">
    <source>
        <dbReference type="ARBA" id="ARBA00022771"/>
    </source>
</evidence>
<keyword evidence="5" id="KW-0863">Zinc-finger</keyword>
<evidence type="ECO:0000256" key="8">
    <source>
        <dbReference type="ARBA" id="ARBA00054139"/>
    </source>
</evidence>
<reference evidence="11" key="1">
    <citation type="journal article" date="2020" name="Stud. Mycol.">
        <title>101 Dothideomycetes genomes: a test case for predicting lifestyles and emergence of pathogens.</title>
        <authorList>
            <person name="Haridas S."/>
            <person name="Albert R."/>
            <person name="Binder M."/>
            <person name="Bloem J."/>
            <person name="Labutti K."/>
            <person name="Salamov A."/>
            <person name="Andreopoulos B."/>
            <person name="Baker S."/>
            <person name="Barry K."/>
            <person name="Bills G."/>
            <person name="Bluhm B."/>
            <person name="Cannon C."/>
            <person name="Castanera R."/>
            <person name="Culley D."/>
            <person name="Daum C."/>
            <person name="Ezra D."/>
            <person name="Gonzalez J."/>
            <person name="Henrissat B."/>
            <person name="Kuo A."/>
            <person name="Liang C."/>
            <person name="Lipzen A."/>
            <person name="Lutzoni F."/>
            <person name="Magnuson J."/>
            <person name="Mondo S."/>
            <person name="Nolan M."/>
            <person name="Ohm R."/>
            <person name="Pangilinan J."/>
            <person name="Park H.-J."/>
            <person name="Ramirez L."/>
            <person name="Alfaro M."/>
            <person name="Sun H."/>
            <person name="Tritt A."/>
            <person name="Yoshinaga Y."/>
            <person name="Zwiers L.-H."/>
            <person name="Turgeon B."/>
            <person name="Goodwin S."/>
            <person name="Spatafora J."/>
            <person name="Crous P."/>
            <person name="Grigoriev I."/>
        </authorList>
    </citation>
    <scope>NUCLEOTIDE SEQUENCE</scope>
    <source>
        <strain evidence="11">CBS 130266</strain>
    </source>
</reference>
<dbReference type="PANTHER" id="PTHR10876:SF0">
    <property type="entry name" value="ZINC FINGER PROTEIN ZPR1"/>
    <property type="match status" value="1"/>
</dbReference>
<dbReference type="GO" id="GO:0008270">
    <property type="term" value="F:zinc ion binding"/>
    <property type="evidence" value="ECO:0007669"/>
    <property type="project" value="UniProtKB-KW"/>
</dbReference>
<dbReference type="AlphaFoldDB" id="A0A9P4NRW6"/>
<evidence type="ECO:0000313" key="11">
    <source>
        <dbReference type="EMBL" id="KAF2430576.1"/>
    </source>
</evidence>
<sequence length="536" mass="59487">MANASLPKAEDLFADMGQKVTDASKDGVGEDETKVVDEIESLCMSCHADGITRLLLTRIPFFREVIIMSFFCPHCSFKNSEVQPAGEIQERGHKYKFKLDSKADLNRQLVKSDTCILRVEDVDLEIPPGRGQLTNVEGIISMIATDLSEAQEDRKDVAPAMYERIEEIIADLKAMASGEKLPFTLTVDDPAGNSWIEPSTQDKQGKYIRTDYDRTLAQNEALGLGTAPERTVNGTAPAETENGTARPSTEIRPEYQAEQMYPAMPTEKTDLDQDAPPADDDIIENQVYSFPATCPGCMKSCATNMKMVNIPHFKQVVLMSTVCDHCGYRSNEVKTGGEIPEKGRKITVKVEKKEDLSRDILKSEACALSCPELDLSVEPGTLGGRFTTIEGLLTQVRDDLRASVFGTDDNAAGDSMQNSDKERWTAFFDKLDKAIKGDVQFTVTLEDPLASSYVQSFTAPEPDGQIEVLDYERSHEEEENLGLNDIKVEGYEEGEHAKELEEKTKEKDADDEVERARVALERITGVGVPEERIRKD</sequence>
<evidence type="ECO:0000256" key="2">
    <source>
        <dbReference type="ARBA" id="ARBA00008354"/>
    </source>
</evidence>
<keyword evidence="7" id="KW-0539">Nucleus</keyword>
<dbReference type="PANTHER" id="PTHR10876">
    <property type="entry name" value="ZINC FINGER PROTEIN ZPR1"/>
    <property type="match status" value="1"/>
</dbReference>